<name>A0A395WBK5_9FIRM</name>
<dbReference type="RefSeq" id="WP_118324408.1">
    <property type="nucleotide sequence ID" value="NZ_JAQDGG010000007.1"/>
</dbReference>
<sequence>MKLLVEIKDKYTDITDIVNKSILDDGTKNGIVIVGSKEHVGFIESASLESINDLDHNLEWIAPTRLIDPELVCDLNKVKNALVGSFKELAFQEYKLMLDDSILFLRYTGSADKVEIYVDFISEE</sequence>
<dbReference type="AlphaFoldDB" id="A0A395WBK5"/>
<evidence type="ECO:0000313" key="1">
    <source>
        <dbReference type="EMBL" id="RGU94134.1"/>
    </source>
</evidence>
<dbReference type="EMBL" id="QRYQ01000001">
    <property type="protein sequence ID" value="RGU94134.1"/>
    <property type="molecule type" value="Genomic_DNA"/>
</dbReference>
<evidence type="ECO:0000313" key="2">
    <source>
        <dbReference type="Proteomes" id="UP000265489"/>
    </source>
</evidence>
<accession>A0A395WBK5</accession>
<reference evidence="1 2" key="1">
    <citation type="submission" date="2018-08" db="EMBL/GenBank/DDBJ databases">
        <title>A genome reference for cultivated species of the human gut microbiota.</title>
        <authorList>
            <person name="Zou Y."/>
            <person name="Xue W."/>
            <person name="Luo G."/>
        </authorList>
    </citation>
    <scope>NUCLEOTIDE SEQUENCE [LARGE SCALE GENOMIC DNA]</scope>
    <source>
        <strain evidence="1 2">AF15-20</strain>
    </source>
</reference>
<dbReference type="GeneID" id="66579163"/>
<gene>
    <name evidence="1" type="ORF">DWW32_01060</name>
</gene>
<organism evidence="1 2">
    <name type="scientific">Holdemanella biformis</name>
    <dbReference type="NCBI Taxonomy" id="1735"/>
    <lineage>
        <taxon>Bacteria</taxon>
        <taxon>Bacillati</taxon>
        <taxon>Bacillota</taxon>
        <taxon>Erysipelotrichia</taxon>
        <taxon>Erysipelotrichales</taxon>
        <taxon>Erysipelotrichaceae</taxon>
        <taxon>Holdemanella</taxon>
    </lineage>
</organism>
<protein>
    <submittedName>
        <fullName evidence="1">Uncharacterized protein</fullName>
    </submittedName>
</protein>
<proteinExistence type="predicted"/>
<comment type="caution">
    <text evidence="1">The sequence shown here is derived from an EMBL/GenBank/DDBJ whole genome shotgun (WGS) entry which is preliminary data.</text>
</comment>
<dbReference type="Proteomes" id="UP000265489">
    <property type="component" value="Unassembled WGS sequence"/>
</dbReference>